<gene>
    <name evidence="2" type="ORF">HPB51_025044</name>
</gene>
<organism evidence="2 3">
    <name type="scientific">Rhipicephalus microplus</name>
    <name type="common">Cattle tick</name>
    <name type="synonym">Boophilus microplus</name>
    <dbReference type="NCBI Taxonomy" id="6941"/>
    <lineage>
        <taxon>Eukaryota</taxon>
        <taxon>Metazoa</taxon>
        <taxon>Ecdysozoa</taxon>
        <taxon>Arthropoda</taxon>
        <taxon>Chelicerata</taxon>
        <taxon>Arachnida</taxon>
        <taxon>Acari</taxon>
        <taxon>Parasitiformes</taxon>
        <taxon>Ixodida</taxon>
        <taxon>Ixodoidea</taxon>
        <taxon>Ixodidae</taxon>
        <taxon>Rhipicephalinae</taxon>
        <taxon>Rhipicephalus</taxon>
        <taxon>Boophilus</taxon>
    </lineage>
</organism>
<protein>
    <submittedName>
        <fullName evidence="2">Uncharacterized protein</fullName>
    </submittedName>
</protein>
<accession>A0A9J6EVT1</accession>
<dbReference type="EMBL" id="JABSTU010000002">
    <property type="protein sequence ID" value="KAH8038224.1"/>
    <property type="molecule type" value="Genomic_DNA"/>
</dbReference>
<evidence type="ECO:0000256" key="1">
    <source>
        <dbReference type="SAM" id="MobiDB-lite"/>
    </source>
</evidence>
<name>A0A9J6EVT1_RHIMP</name>
<reference evidence="2" key="2">
    <citation type="submission" date="2021-09" db="EMBL/GenBank/DDBJ databases">
        <authorList>
            <person name="Jia N."/>
            <person name="Wang J."/>
            <person name="Shi W."/>
            <person name="Du L."/>
            <person name="Sun Y."/>
            <person name="Zhan W."/>
            <person name="Jiang J."/>
            <person name="Wang Q."/>
            <person name="Zhang B."/>
            <person name="Ji P."/>
            <person name="Sakyi L.B."/>
            <person name="Cui X."/>
            <person name="Yuan T."/>
            <person name="Jiang B."/>
            <person name="Yang W."/>
            <person name="Lam T.T.-Y."/>
            <person name="Chang Q."/>
            <person name="Ding S."/>
            <person name="Wang X."/>
            <person name="Zhu J."/>
            <person name="Ruan X."/>
            <person name="Zhao L."/>
            <person name="Wei J."/>
            <person name="Que T."/>
            <person name="Du C."/>
            <person name="Cheng J."/>
            <person name="Dai P."/>
            <person name="Han X."/>
            <person name="Huang E."/>
            <person name="Gao Y."/>
            <person name="Liu J."/>
            <person name="Shao H."/>
            <person name="Ye R."/>
            <person name="Li L."/>
            <person name="Wei W."/>
            <person name="Wang X."/>
            <person name="Wang C."/>
            <person name="Huo Q."/>
            <person name="Li W."/>
            <person name="Guo W."/>
            <person name="Chen H."/>
            <person name="Chen S."/>
            <person name="Zhou L."/>
            <person name="Zhou L."/>
            <person name="Ni X."/>
            <person name="Tian J."/>
            <person name="Zhou Y."/>
            <person name="Sheng Y."/>
            <person name="Liu T."/>
            <person name="Pan Y."/>
            <person name="Xia L."/>
            <person name="Li J."/>
            <person name="Zhao F."/>
            <person name="Cao W."/>
        </authorList>
    </citation>
    <scope>NUCLEOTIDE SEQUENCE</scope>
    <source>
        <strain evidence="2">Rmic-2018</strain>
        <tissue evidence="2">Larvae</tissue>
    </source>
</reference>
<comment type="caution">
    <text evidence="2">The sequence shown here is derived from an EMBL/GenBank/DDBJ whole genome shotgun (WGS) entry which is preliminary data.</text>
</comment>
<sequence>MFFDEEEKAVRGHRQLLPACVPSCSLHRHGPRLPFATPILRSTVVLELRVLVLVAKSFHNARLRNLAVSIPTRPNPSPGLHGSLDLQDRDLRAVAAPTCHKARRTKSHLNSSFSDCFTISRGPDTSPLASPTWMQADIPEHCALTTMHQKAGKGKPASDDSEDRIKPSWIKPSVGRRRGGPPTMTTSKRTLGEKCAISAAPPSSGISIGPSGCEVFGGVTLEVVAGRGTYLF</sequence>
<evidence type="ECO:0000313" key="3">
    <source>
        <dbReference type="Proteomes" id="UP000821866"/>
    </source>
</evidence>
<keyword evidence="3" id="KW-1185">Reference proteome</keyword>
<evidence type="ECO:0000313" key="2">
    <source>
        <dbReference type="EMBL" id="KAH8038224.1"/>
    </source>
</evidence>
<dbReference type="AlphaFoldDB" id="A0A9J6EVT1"/>
<reference evidence="2" key="1">
    <citation type="journal article" date="2020" name="Cell">
        <title>Large-Scale Comparative Analyses of Tick Genomes Elucidate Their Genetic Diversity and Vector Capacities.</title>
        <authorList>
            <consortium name="Tick Genome and Microbiome Consortium (TIGMIC)"/>
            <person name="Jia N."/>
            <person name="Wang J."/>
            <person name="Shi W."/>
            <person name="Du L."/>
            <person name="Sun Y."/>
            <person name="Zhan W."/>
            <person name="Jiang J.F."/>
            <person name="Wang Q."/>
            <person name="Zhang B."/>
            <person name="Ji P."/>
            <person name="Bell-Sakyi L."/>
            <person name="Cui X.M."/>
            <person name="Yuan T.T."/>
            <person name="Jiang B.G."/>
            <person name="Yang W.F."/>
            <person name="Lam T.T."/>
            <person name="Chang Q.C."/>
            <person name="Ding S.J."/>
            <person name="Wang X.J."/>
            <person name="Zhu J.G."/>
            <person name="Ruan X.D."/>
            <person name="Zhao L."/>
            <person name="Wei J.T."/>
            <person name="Ye R.Z."/>
            <person name="Que T.C."/>
            <person name="Du C.H."/>
            <person name="Zhou Y.H."/>
            <person name="Cheng J.X."/>
            <person name="Dai P.F."/>
            <person name="Guo W.B."/>
            <person name="Han X.H."/>
            <person name="Huang E.J."/>
            <person name="Li L.F."/>
            <person name="Wei W."/>
            <person name="Gao Y.C."/>
            <person name="Liu J.Z."/>
            <person name="Shao H.Z."/>
            <person name="Wang X."/>
            <person name="Wang C.C."/>
            <person name="Yang T.C."/>
            <person name="Huo Q.B."/>
            <person name="Li W."/>
            <person name="Chen H.Y."/>
            <person name="Chen S.E."/>
            <person name="Zhou L.G."/>
            <person name="Ni X.B."/>
            <person name="Tian J.H."/>
            <person name="Sheng Y."/>
            <person name="Liu T."/>
            <person name="Pan Y.S."/>
            <person name="Xia L.Y."/>
            <person name="Li J."/>
            <person name="Zhao F."/>
            <person name="Cao W.C."/>
        </authorList>
    </citation>
    <scope>NUCLEOTIDE SEQUENCE</scope>
    <source>
        <strain evidence="2">Rmic-2018</strain>
    </source>
</reference>
<feature type="region of interest" description="Disordered" evidence="1">
    <location>
        <begin position="151"/>
        <end position="188"/>
    </location>
</feature>
<dbReference type="Proteomes" id="UP000821866">
    <property type="component" value="Chromosome 10"/>
</dbReference>
<proteinExistence type="predicted"/>